<sequence length="675" mass="75768">MAESVAALAAALLLLAVSQQGCEDIYRLTCVWHSDLNIRGCSYYGYRGCIQNCHYCITNQGPDECGQMKCAALCAKQDGSECLTNFKALCDIALEEQFKVNTTGGGTAYTCDVNCNSSGRLAPSSLLLLLLGVLWMPSLSLPLPSMPSPSSGRWRYAVGFAVLAMSATMLQGCGCVEPTAHLEWRPDGDSFNQRTERMVDGIWRGIPSWIWHPHLESEDYQCVTMHSNGFCEVWTMHEWNCGEHDFGVCKCHEIATNGNYCKAWSCHALEADQQICELRRDDDGETVSCWYSPFHMNWDVYDALLERQSGGALTTGETVYRWWSYGSAWSADLGRRLEADQEAALIGDYLAYLEKWNTTALQTELQHAGLPTKAADASRRLQTSTLDWPPLFAYNPAARHVHFWWGDVCIVNGDNTMIARRTCARWREIETEIQMCRCKTENYNGKSCAEWTCEERDVGLFSVLFRTKQSIDQYTLGVEFESYRCTGYDIDGNCQSWEGDIESLEEVEWSKCFCPPSGCQSQDAVWLCDEWELPKTRDLFYEGHIGGLIAFIFAECFCSCLFFKADEAGDALLVASVASWCGGLILLPFLVLTYGFYGFLFCGGFFWFIRIMGCCCLIATTIKIPKYERPSNKVRMQRGASKILGRGGSRSIQPGEVKEPEPSNEPTNETNNVNA</sequence>
<dbReference type="EMBL" id="CAMXCT020001492">
    <property type="protein sequence ID" value="CAL1143966.1"/>
    <property type="molecule type" value="Genomic_DNA"/>
</dbReference>
<feature type="signal peptide" evidence="3">
    <location>
        <begin position="1"/>
        <end position="22"/>
    </location>
</feature>
<keyword evidence="2 6" id="KW-0812">Transmembrane</keyword>
<evidence type="ECO:0000313" key="7">
    <source>
        <dbReference type="Proteomes" id="UP001152797"/>
    </source>
</evidence>
<feature type="transmembrane region" description="Helical" evidence="2">
    <location>
        <begin position="596"/>
        <end position="619"/>
    </location>
</feature>
<evidence type="ECO:0000313" key="6">
    <source>
        <dbReference type="EMBL" id="CAL4777903.1"/>
    </source>
</evidence>
<reference evidence="4" key="1">
    <citation type="submission" date="2022-10" db="EMBL/GenBank/DDBJ databases">
        <authorList>
            <person name="Chen Y."/>
            <person name="Dougan E. K."/>
            <person name="Chan C."/>
            <person name="Rhodes N."/>
            <person name="Thang M."/>
        </authorList>
    </citation>
    <scope>NUCLEOTIDE SEQUENCE</scope>
</reference>
<dbReference type="EMBL" id="CAMXCT010001492">
    <property type="protein sequence ID" value="CAI3990591.1"/>
    <property type="molecule type" value="Genomic_DNA"/>
</dbReference>
<evidence type="ECO:0000256" key="2">
    <source>
        <dbReference type="SAM" id="Phobius"/>
    </source>
</evidence>
<feature type="transmembrane region" description="Helical" evidence="2">
    <location>
        <begin position="545"/>
        <end position="564"/>
    </location>
</feature>
<name>A0A9P1FWD6_9DINO</name>
<evidence type="ECO:0000256" key="3">
    <source>
        <dbReference type="SAM" id="SignalP"/>
    </source>
</evidence>
<keyword evidence="7" id="KW-1185">Reference proteome</keyword>
<feature type="transmembrane region" description="Helical" evidence="2">
    <location>
        <begin position="571"/>
        <end position="590"/>
    </location>
</feature>
<keyword evidence="2" id="KW-0472">Membrane</keyword>
<proteinExistence type="predicted"/>
<organism evidence="4">
    <name type="scientific">Cladocopium goreaui</name>
    <dbReference type="NCBI Taxonomy" id="2562237"/>
    <lineage>
        <taxon>Eukaryota</taxon>
        <taxon>Sar</taxon>
        <taxon>Alveolata</taxon>
        <taxon>Dinophyceae</taxon>
        <taxon>Suessiales</taxon>
        <taxon>Symbiodiniaceae</taxon>
        <taxon>Cladocopium</taxon>
    </lineage>
</organism>
<evidence type="ECO:0000313" key="4">
    <source>
        <dbReference type="EMBL" id="CAI3990591.1"/>
    </source>
</evidence>
<feature type="region of interest" description="Disordered" evidence="1">
    <location>
        <begin position="636"/>
        <end position="675"/>
    </location>
</feature>
<dbReference type="OrthoDB" id="421619at2759"/>
<dbReference type="EMBL" id="CAMXCT030001492">
    <property type="protein sequence ID" value="CAL4777903.1"/>
    <property type="molecule type" value="Genomic_DNA"/>
</dbReference>
<dbReference type="AlphaFoldDB" id="A0A9P1FWD6"/>
<protein>
    <submittedName>
        <fullName evidence="6">Transmembrane 9 superfamily member</fullName>
    </submittedName>
</protein>
<accession>A0A9P1FWD6</accession>
<evidence type="ECO:0000313" key="5">
    <source>
        <dbReference type="EMBL" id="CAL1143966.1"/>
    </source>
</evidence>
<comment type="caution">
    <text evidence="4">The sequence shown here is derived from an EMBL/GenBank/DDBJ whole genome shotgun (WGS) entry which is preliminary data.</text>
</comment>
<feature type="compositionally biased region" description="Low complexity" evidence="1">
    <location>
        <begin position="664"/>
        <end position="675"/>
    </location>
</feature>
<dbReference type="Proteomes" id="UP001152797">
    <property type="component" value="Unassembled WGS sequence"/>
</dbReference>
<evidence type="ECO:0000256" key="1">
    <source>
        <dbReference type="SAM" id="MobiDB-lite"/>
    </source>
</evidence>
<keyword evidence="3" id="KW-0732">Signal</keyword>
<keyword evidence="2" id="KW-1133">Transmembrane helix</keyword>
<reference evidence="5" key="2">
    <citation type="submission" date="2024-04" db="EMBL/GenBank/DDBJ databases">
        <authorList>
            <person name="Chen Y."/>
            <person name="Shah S."/>
            <person name="Dougan E. K."/>
            <person name="Thang M."/>
            <person name="Chan C."/>
        </authorList>
    </citation>
    <scope>NUCLEOTIDE SEQUENCE [LARGE SCALE GENOMIC DNA]</scope>
</reference>
<feature type="chain" id="PRO_5043272384" evidence="3">
    <location>
        <begin position="23"/>
        <end position="675"/>
    </location>
</feature>
<gene>
    <name evidence="4" type="ORF">C1SCF055_LOCUS17567</name>
</gene>